<keyword evidence="4 9" id="KW-0132">Cell division</keyword>
<dbReference type="GO" id="GO:0031262">
    <property type="term" value="C:Ndc80 complex"/>
    <property type="evidence" value="ECO:0007669"/>
    <property type="project" value="InterPro"/>
</dbReference>
<dbReference type="GO" id="GO:0007059">
    <property type="term" value="P:chromosome segregation"/>
    <property type="evidence" value="ECO:0007669"/>
    <property type="project" value="InterPro"/>
</dbReference>
<keyword evidence="3 9" id="KW-0158">Chromosome</keyword>
<dbReference type="AlphaFoldDB" id="A0AAN8V4L5"/>
<dbReference type="GO" id="GO:0051301">
    <property type="term" value="P:cell division"/>
    <property type="evidence" value="ECO:0007669"/>
    <property type="project" value="UniProtKB-UniRule"/>
</dbReference>
<dbReference type="PANTHER" id="PTHR14281">
    <property type="entry name" value="KINETOCHORE PROTEIN SPC25-RELATED"/>
    <property type="match status" value="1"/>
</dbReference>
<name>A0AAN8V4L5_9MAGN</name>
<feature type="compositionally biased region" description="Polar residues" evidence="10">
    <location>
        <begin position="251"/>
        <end position="279"/>
    </location>
</feature>
<dbReference type="Proteomes" id="UP001370490">
    <property type="component" value="Unassembled WGS sequence"/>
</dbReference>
<protein>
    <recommendedName>
        <fullName evidence="9">Kinetochore protein SPC25</fullName>
    </recommendedName>
</protein>
<evidence type="ECO:0000256" key="3">
    <source>
        <dbReference type="ARBA" id="ARBA00022454"/>
    </source>
</evidence>
<evidence type="ECO:0000259" key="11">
    <source>
        <dbReference type="Pfam" id="PF08234"/>
    </source>
</evidence>
<keyword evidence="6" id="KW-0175">Coiled coil</keyword>
<evidence type="ECO:0000256" key="2">
    <source>
        <dbReference type="ARBA" id="ARBA00006379"/>
    </source>
</evidence>
<evidence type="ECO:0000256" key="9">
    <source>
        <dbReference type="RuleBase" id="RU367150"/>
    </source>
</evidence>
<proteinExistence type="inferred from homology"/>
<evidence type="ECO:0000256" key="8">
    <source>
        <dbReference type="ARBA" id="ARBA00023328"/>
    </source>
</evidence>
<evidence type="ECO:0000256" key="7">
    <source>
        <dbReference type="ARBA" id="ARBA00023306"/>
    </source>
</evidence>
<dbReference type="GO" id="GO:0005634">
    <property type="term" value="C:nucleus"/>
    <property type="evidence" value="ECO:0007669"/>
    <property type="project" value="UniProtKB-SubCell"/>
</dbReference>
<evidence type="ECO:0000313" key="12">
    <source>
        <dbReference type="EMBL" id="KAK6924814.1"/>
    </source>
</evidence>
<evidence type="ECO:0000256" key="4">
    <source>
        <dbReference type="ARBA" id="ARBA00022618"/>
    </source>
</evidence>
<feature type="region of interest" description="Disordered" evidence="10">
    <location>
        <begin position="251"/>
        <end position="313"/>
    </location>
</feature>
<evidence type="ECO:0000256" key="6">
    <source>
        <dbReference type="ARBA" id="ARBA00023054"/>
    </source>
</evidence>
<accession>A0AAN8V4L5</accession>
<keyword evidence="13" id="KW-1185">Reference proteome</keyword>
<evidence type="ECO:0000256" key="10">
    <source>
        <dbReference type="SAM" id="MobiDB-lite"/>
    </source>
</evidence>
<dbReference type="Gene3D" id="3.30.457.50">
    <property type="entry name" value="Chromosome segregation protein Spc25"/>
    <property type="match status" value="1"/>
</dbReference>
<feature type="domain" description="Chromosome segregation protein Spc25 C-terminal" evidence="11">
    <location>
        <begin position="165"/>
        <end position="233"/>
    </location>
</feature>
<dbReference type="CDD" id="cd23784">
    <property type="entry name" value="RWD_Spc25"/>
    <property type="match status" value="1"/>
</dbReference>
<dbReference type="Pfam" id="PF08234">
    <property type="entry name" value="Spindle_Spc25"/>
    <property type="match status" value="1"/>
</dbReference>
<comment type="subunit">
    <text evidence="9">Component of the NDC80 complex.</text>
</comment>
<dbReference type="InterPro" id="IPR013255">
    <property type="entry name" value="Spc25_C"/>
</dbReference>
<keyword evidence="9" id="KW-0995">Kinetochore</keyword>
<keyword evidence="7 9" id="KW-0131">Cell cycle</keyword>
<comment type="similarity">
    <text evidence="2 9">Belongs to the SPC25 family.</text>
</comment>
<gene>
    <name evidence="12" type="ORF">RJ641_009140</name>
</gene>
<dbReference type="InterPro" id="IPR045143">
    <property type="entry name" value="Spc25"/>
</dbReference>
<evidence type="ECO:0000256" key="5">
    <source>
        <dbReference type="ARBA" id="ARBA00022776"/>
    </source>
</evidence>
<dbReference type="EMBL" id="JBAMMX010000016">
    <property type="protein sequence ID" value="KAK6924814.1"/>
    <property type="molecule type" value="Genomic_DNA"/>
</dbReference>
<evidence type="ECO:0000313" key="13">
    <source>
        <dbReference type="Proteomes" id="UP001370490"/>
    </source>
</evidence>
<organism evidence="12 13">
    <name type="scientific">Dillenia turbinata</name>
    <dbReference type="NCBI Taxonomy" id="194707"/>
    <lineage>
        <taxon>Eukaryota</taxon>
        <taxon>Viridiplantae</taxon>
        <taxon>Streptophyta</taxon>
        <taxon>Embryophyta</taxon>
        <taxon>Tracheophyta</taxon>
        <taxon>Spermatophyta</taxon>
        <taxon>Magnoliopsida</taxon>
        <taxon>eudicotyledons</taxon>
        <taxon>Gunneridae</taxon>
        <taxon>Pentapetalae</taxon>
        <taxon>Dilleniales</taxon>
        <taxon>Dilleniaceae</taxon>
        <taxon>Dillenia</taxon>
    </lineage>
</organism>
<comment type="subcellular location">
    <subcellularLocation>
        <location evidence="1">Chromosome</location>
        <location evidence="1">Centromere</location>
    </subcellularLocation>
    <subcellularLocation>
        <location evidence="9">Nucleus</location>
    </subcellularLocation>
    <subcellularLocation>
        <location evidence="9">Chromosome</location>
        <location evidence="9">Centromere</location>
        <location evidence="9">Kinetochore</location>
    </subcellularLocation>
</comment>
<dbReference type="PANTHER" id="PTHR14281:SF0">
    <property type="entry name" value="KINETOCHORE PROTEIN SPC25"/>
    <property type="match status" value="1"/>
</dbReference>
<comment type="function">
    <text evidence="9">Acts as a component of the essential kinetochore-associated NDC80 complex, which is required for chromosome segregation and spindle checkpoint activity.</text>
</comment>
<keyword evidence="8 9" id="KW-0137">Centromere</keyword>
<reference evidence="12 13" key="1">
    <citation type="submission" date="2023-12" db="EMBL/GenBank/DDBJ databases">
        <title>A high-quality genome assembly for Dillenia turbinata (Dilleniales).</title>
        <authorList>
            <person name="Chanderbali A."/>
        </authorList>
    </citation>
    <scope>NUCLEOTIDE SEQUENCE [LARGE SCALE GENOMIC DNA]</scope>
    <source>
        <strain evidence="12">LSX21</strain>
        <tissue evidence="12">Leaf</tissue>
    </source>
</reference>
<keyword evidence="9" id="KW-0539">Nucleus</keyword>
<evidence type="ECO:0000256" key="1">
    <source>
        <dbReference type="ARBA" id="ARBA00004584"/>
    </source>
</evidence>
<sequence>MMTGRIEEQSARAKMEGLRLIGDKDIQIRQEKLDSAVNLFRKNLESIKARAERTVQNQVKMGKLKTQLREVEDDLVKALAVKTRKEAKRMAVVDSISATKARIDELKKIVQDQRTRKNEFATIISQQCLVLSSCEYKGDQQNEHKREIQEAILWYNKVLGLKIEAGHGVKFIFTNINVKNPAEEYLFSVRLVNDAYTLLVCNPHLNDTKELIHELNKNNGLFKFVRIMRAKFQEAAVAGFLPEPDSSTVSISAPAPSVSTENISESPAEQKVKQYSTEADQLGTKLNHSRGKQVTKSPGSVIYPRCSPRFKVS</sequence>
<dbReference type="FunFam" id="3.30.457.50:FF:000001">
    <property type="entry name" value="Probable kinetochore protein spc25"/>
    <property type="match status" value="1"/>
</dbReference>
<feature type="non-terminal residue" evidence="12">
    <location>
        <position position="313"/>
    </location>
</feature>
<comment type="caution">
    <text evidence="12">The sequence shown here is derived from an EMBL/GenBank/DDBJ whole genome shotgun (WGS) entry which is preliminary data.</text>
</comment>
<keyword evidence="5 9" id="KW-0498">Mitosis</keyword>